<evidence type="ECO:0000313" key="1">
    <source>
        <dbReference type="EMBL" id="MCA9308706.1"/>
    </source>
</evidence>
<protein>
    <submittedName>
        <fullName evidence="1">Uncharacterized protein</fullName>
    </submittedName>
</protein>
<dbReference type="Proteomes" id="UP000740557">
    <property type="component" value="Unassembled WGS sequence"/>
</dbReference>
<dbReference type="EMBL" id="JAGQNX010000139">
    <property type="protein sequence ID" value="MCA9308706.1"/>
    <property type="molecule type" value="Genomic_DNA"/>
</dbReference>
<evidence type="ECO:0000313" key="2">
    <source>
        <dbReference type="Proteomes" id="UP000740557"/>
    </source>
</evidence>
<comment type="caution">
    <text evidence="1">The sequence shown here is derived from an EMBL/GenBank/DDBJ whole genome shotgun (WGS) entry which is preliminary data.</text>
</comment>
<dbReference type="AlphaFoldDB" id="A0A955EC19"/>
<gene>
    <name evidence="1" type="ORF">KC980_04285</name>
</gene>
<reference evidence="1" key="1">
    <citation type="submission" date="2020-04" db="EMBL/GenBank/DDBJ databases">
        <authorList>
            <person name="Zhang T."/>
        </authorList>
    </citation>
    <scope>NUCLEOTIDE SEQUENCE</scope>
    <source>
        <strain evidence="1">HKST-UBA79</strain>
    </source>
</reference>
<sequence length="119" mass="13746">MSTEMINKRLQIIEVLNAELNILKDQFSDALENDVDYQALVELEAKTKDEVKVKKAHVLEKPSYKKLAELIKEKRTEIKENKEALSLDLVDQYRESGSVEVTDHEGNLKRMKFAVRLVS</sequence>
<name>A0A955EC19_UNCKA</name>
<reference evidence="1" key="2">
    <citation type="journal article" date="2021" name="Microbiome">
        <title>Successional dynamics and alternative stable states in a saline activated sludge microbial community over 9 years.</title>
        <authorList>
            <person name="Wang Y."/>
            <person name="Ye J."/>
            <person name="Ju F."/>
            <person name="Liu L."/>
            <person name="Boyd J.A."/>
            <person name="Deng Y."/>
            <person name="Parks D.H."/>
            <person name="Jiang X."/>
            <person name="Yin X."/>
            <person name="Woodcroft B.J."/>
            <person name="Tyson G.W."/>
            <person name="Hugenholtz P."/>
            <person name="Polz M.F."/>
            <person name="Zhang T."/>
        </authorList>
    </citation>
    <scope>NUCLEOTIDE SEQUENCE</scope>
    <source>
        <strain evidence="1">HKST-UBA79</strain>
    </source>
</reference>
<proteinExistence type="predicted"/>
<accession>A0A955EC19</accession>
<organism evidence="1 2">
    <name type="scientific">candidate division WWE3 bacterium</name>
    <dbReference type="NCBI Taxonomy" id="2053526"/>
    <lineage>
        <taxon>Bacteria</taxon>
        <taxon>Katanobacteria</taxon>
    </lineage>
</organism>